<dbReference type="Pfam" id="PF02992">
    <property type="entry name" value="Transposase_21"/>
    <property type="match status" value="1"/>
</dbReference>
<keyword evidence="1" id="KW-0808">Transferase</keyword>
<gene>
    <name evidence="1" type="ORF">Adt_11009</name>
</gene>
<keyword evidence="1" id="KW-0548">Nucleotidyltransferase</keyword>
<name>A0ABD1ULU0_9LAMI</name>
<dbReference type="EMBL" id="JBFOLK010000003">
    <property type="protein sequence ID" value="KAL2525955.1"/>
    <property type="molecule type" value="Genomic_DNA"/>
</dbReference>
<keyword evidence="2" id="KW-1185">Reference proteome</keyword>
<comment type="caution">
    <text evidence="1">The sequence shown here is derived from an EMBL/GenBank/DDBJ whole genome shotgun (WGS) entry which is preliminary data.</text>
</comment>
<dbReference type="AlphaFoldDB" id="A0ABD1ULU0"/>
<organism evidence="1 2">
    <name type="scientific">Abeliophyllum distichum</name>
    <dbReference type="NCBI Taxonomy" id="126358"/>
    <lineage>
        <taxon>Eukaryota</taxon>
        <taxon>Viridiplantae</taxon>
        <taxon>Streptophyta</taxon>
        <taxon>Embryophyta</taxon>
        <taxon>Tracheophyta</taxon>
        <taxon>Spermatophyta</taxon>
        <taxon>Magnoliopsida</taxon>
        <taxon>eudicotyledons</taxon>
        <taxon>Gunneridae</taxon>
        <taxon>Pentapetalae</taxon>
        <taxon>asterids</taxon>
        <taxon>lamiids</taxon>
        <taxon>Lamiales</taxon>
        <taxon>Oleaceae</taxon>
        <taxon>Forsythieae</taxon>
        <taxon>Abeliophyllum</taxon>
    </lineage>
</organism>
<protein>
    <submittedName>
        <fullName evidence="1">Reverse transcriptase domain-containing protein</fullName>
    </submittedName>
</protein>
<dbReference type="InterPro" id="IPR004242">
    <property type="entry name" value="Transposase_21"/>
</dbReference>
<dbReference type="PANTHER" id="PTHR48258">
    <property type="entry name" value="DUF4218 DOMAIN-CONTAINING PROTEIN-RELATED"/>
    <property type="match status" value="1"/>
</dbReference>
<dbReference type="GO" id="GO:0003964">
    <property type="term" value="F:RNA-directed DNA polymerase activity"/>
    <property type="evidence" value="ECO:0007669"/>
    <property type="project" value="UniProtKB-KW"/>
</dbReference>
<evidence type="ECO:0000313" key="2">
    <source>
        <dbReference type="Proteomes" id="UP001604336"/>
    </source>
</evidence>
<accession>A0ABD1ULU0</accession>
<dbReference type="Proteomes" id="UP001604336">
    <property type="component" value="Unassembled WGS sequence"/>
</dbReference>
<reference evidence="2" key="1">
    <citation type="submission" date="2024-07" db="EMBL/GenBank/DDBJ databases">
        <title>Two chromosome-level genome assemblies of Korean endemic species Abeliophyllum distichum and Forsythia ovata (Oleaceae).</title>
        <authorList>
            <person name="Jang H."/>
        </authorList>
    </citation>
    <scope>NUCLEOTIDE SEQUENCE [LARGE SCALE GENOMIC DNA]</scope>
</reference>
<sequence length="200" mass="23360">MSLAYSMWPVVVTVCNLPLWLCMKPEYLMLSLFIPGPKALGKDIDIFLRPLVDELKELWADRIDTRDAGTNNRSVFRMRTSLLWTINNFPMRNSLSGWSDQEYMACIMCNEETPSVCVIAFFDIMIYLVMHLLKEAILGSLVHMRWMYQFKRYLKKLKDCITNQACPDGSIAEWYVVDEALTFCSRYFEDASEPHVQLTR</sequence>
<proteinExistence type="predicted"/>
<evidence type="ECO:0000313" key="1">
    <source>
        <dbReference type="EMBL" id="KAL2525955.1"/>
    </source>
</evidence>
<dbReference type="PANTHER" id="PTHR48258:SF14">
    <property type="entry name" value="OS02G0583300 PROTEIN"/>
    <property type="match status" value="1"/>
</dbReference>
<keyword evidence="1" id="KW-0695">RNA-directed DNA polymerase</keyword>